<evidence type="ECO:0000313" key="2">
    <source>
        <dbReference type="Proteomes" id="UP001595704"/>
    </source>
</evidence>
<keyword evidence="2" id="KW-1185">Reference proteome</keyword>
<evidence type="ECO:0000313" key="1">
    <source>
        <dbReference type="EMBL" id="MFC3638191.1"/>
    </source>
</evidence>
<accession>A0ABV7UHJ5</accession>
<dbReference type="EMBL" id="JBHRYC010000061">
    <property type="protein sequence ID" value="MFC3638191.1"/>
    <property type="molecule type" value="Genomic_DNA"/>
</dbReference>
<dbReference type="Proteomes" id="UP001595704">
    <property type="component" value="Unassembled WGS sequence"/>
</dbReference>
<reference evidence="2" key="1">
    <citation type="journal article" date="2019" name="Int. J. Syst. Evol. Microbiol.">
        <title>The Global Catalogue of Microorganisms (GCM) 10K type strain sequencing project: providing services to taxonomists for standard genome sequencing and annotation.</title>
        <authorList>
            <consortium name="The Broad Institute Genomics Platform"/>
            <consortium name="The Broad Institute Genome Sequencing Center for Infectious Disease"/>
            <person name="Wu L."/>
            <person name="Ma J."/>
        </authorList>
    </citation>
    <scope>NUCLEOTIDE SEQUENCE [LARGE SCALE GENOMIC DNA]</scope>
    <source>
        <strain evidence="2">KCTC 42282</strain>
    </source>
</reference>
<organism evidence="1 2">
    <name type="scientific">Camelimonas fluminis</name>
    <dbReference type="NCBI Taxonomy" id="1576911"/>
    <lineage>
        <taxon>Bacteria</taxon>
        <taxon>Pseudomonadati</taxon>
        <taxon>Pseudomonadota</taxon>
        <taxon>Alphaproteobacteria</taxon>
        <taxon>Hyphomicrobiales</taxon>
        <taxon>Chelatococcaceae</taxon>
        <taxon>Camelimonas</taxon>
    </lineage>
</organism>
<comment type="caution">
    <text evidence="1">The sequence shown here is derived from an EMBL/GenBank/DDBJ whole genome shotgun (WGS) entry which is preliminary data.</text>
</comment>
<sequence length="129" mass="14148">MTRKAFDKIKAGLEDAREIAKGKSMTSMVERIARVIDPDVFADHAAMYAYGIGLGETREQAQRAADGLFGDRVKQAMAKAVAAMLEMREPTDVMLSGLGYVSIRDARMAYADKIRPMIDAEIAAYEAGR</sequence>
<name>A0ABV7UHJ5_9HYPH</name>
<proteinExistence type="predicted"/>
<gene>
    <name evidence="1" type="ORF">ACFONL_12555</name>
</gene>
<protein>
    <submittedName>
        <fullName evidence="1">Uncharacterized protein</fullName>
    </submittedName>
</protein>
<dbReference type="RefSeq" id="WP_191320451.1">
    <property type="nucleotide sequence ID" value="NZ_BNCG01000017.1"/>
</dbReference>